<dbReference type="AlphaFoldDB" id="A0A699ZU27"/>
<organism evidence="2 3">
    <name type="scientific">Haematococcus lacustris</name>
    <name type="common">Green alga</name>
    <name type="synonym">Haematococcus pluvialis</name>
    <dbReference type="NCBI Taxonomy" id="44745"/>
    <lineage>
        <taxon>Eukaryota</taxon>
        <taxon>Viridiplantae</taxon>
        <taxon>Chlorophyta</taxon>
        <taxon>core chlorophytes</taxon>
        <taxon>Chlorophyceae</taxon>
        <taxon>CS clade</taxon>
        <taxon>Chlamydomonadales</taxon>
        <taxon>Haematococcaceae</taxon>
        <taxon>Haematococcus</taxon>
    </lineage>
</organism>
<evidence type="ECO:0000313" key="3">
    <source>
        <dbReference type="Proteomes" id="UP000485058"/>
    </source>
</evidence>
<gene>
    <name evidence="2" type="ORF">HaLaN_19166</name>
</gene>
<feature type="non-terminal residue" evidence="2">
    <location>
        <position position="1"/>
    </location>
</feature>
<sequence>MTPRSSCHPISRRRPRHWSEWLGPSPPSRRPSQQHPRLHPRSRRPHRRSRWTPTVPLPREVQQNLRALLKMCPWITH</sequence>
<feature type="non-terminal residue" evidence="2">
    <location>
        <position position="77"/>
    </location>
</feature>
<keyword evidence="3" id="KW-1185">Reference proteome</keyword>
<proteinExistence type="predicted"/>
<dbReference type="EMBL" id="BLLF01001908">
    <property type="protein sequence ID" value="GFH21798.1"/>
    <property type="molecule type" value="Genomic_DNA"/>
</dbReference>
<name>A0A699ZU27_HAELA</name>
<evidence type="ECO:0000313" key="2">
    <source>
        <dbReference type="EMBL" id="GFH21798.1"/>
    </source>
</evidence>
<comment type="caution">
    <text evidence="2">The sequence shown here is derived from an EMBL/GenBank/DDBJ whole genome shotgun (WGS) entry which is preliminary data.</text>
</comment>
<accession>A0A699ZU27</accession>
<evidence type="ECO:0000256" key="1">
    <source>
        <dbReference type="SAM" id="MobiDB-lite"/>
    </source>
</evidence>
<feature type="region of interest" description="Disordered" evidence="1">
    <location>
        <begin position="1"/>
        <end position="58"/>
    </location>
</feature>
<protein>
    <submittedName>
        <fullName evidence="2">Uncharacterized protein</fullName>
    </submittedName>
</protein>
<reference evidence="2 3" key="1">
    <citation type="submission" date="2020-02" db="EMBL/GenBank/DDBJ databases">
        <title>Draft genome sequence of Haematococcus lacustris strain NIES-144.</title>
        <authorList>
            <person name="Morimoto D."/>
            <person name="Nakagawa S."/>
            <person name="Yoshida T."/>
            <person name="Sawayama S."/>
        </authorList>
    </citation>
    <scope>NUCLEOTIDE SEQUENCE [LARGE SCALE GENOMIC DNA]</scope>
    <source>
        <strain evidence="2 3">NIES-144</strain>
    </source>
</reference>
<feature type="compositionally biased region" description="Basic residues" evidence="1">
    <location>
        <begin position="36"/>
        <end position="50"/>
    </location>
</feature>
<dbReference type="Proteomes" id="UP000485058">
    <property type="component" value="Unassembled WGS sequence"/>
</dbReference>